<gene>
    <name evidence="2" type="ORF">Dsi01nite_106420</name>
</gene>
<evidence type="ECO:0000256" key="1">
    <source>
        <dbReference type="SAM" id="MobiDB-lite"/>
    </source>
</evidence>
<comment type="caution">
    <text evidence="2">The sequence shown here is derived from an EMBL/GenBank/DDBJ whole genome shotgun (WGS) entry which is preliminary data.</text>
</comment>
<dbReference type="EMBL" id="BONQ01000184">
    <property type="protein sequence ID" value="GIG52601.1"/>
    <property type="molecule type" value="Genomic_DNA"/>
</dbReference>
<sequence>MPRYGDELTPTGKRDTTYGKELWKDSNGDLHFLNDLVGTVRAPTGQLLDSRNRRYKTDDNSPAADGIGVRGVPDTSKVASHTATGNQSVDVEVRMALQARADVASQRQTLWDEQLDAIAEKLRAHDITVDAPACSVGHIDDLLSEAAPFLSAAERMVLRAAGREYAQMTDQLVACSERIGTAGAAVVVAREIPNGITLTSDDGERGTSGNADRWVYDIRDDGTLVCVEGKGVGGRLTSRFVDDPDNPDGDRIRAQQCSFPYVTHMARHDYKLARALGADPAMRATVQQAVDDGRVRVIRVDTNEYGNIKRTDYQFDTVRLQGMRITVAGTPDRPEDQ</sequence>
<proteinExistence type="predicted"/>
<dbReference type="AlphaFoldDB" id="A0A919UHP1"/>
<protein>
    <submittedName>
        <fullName evidence="2">Uncharacterized protein</fullName>
    </submittedName>
</protein>
<evidence type="ECO:0000313" key="2">
    <source>
        <dbReference type="EMBL" id="GIG52601.1"/>
    </source>
</evidence>
<organism evidence="2 3">
    <name type="scientific">Dactylosporangium siamense</name>
    <dbReference type="NCBI Taxonomy" id="685454"/>
    <lineage>
        <taxon>Bacteria</taxon>
        <taxon>Bacillati</taxon>
        <taxon>Actinomycetota</taxon>
        <taxon>Actinomycetes</taxon>
        <taxon>Micromonosporales</taxon>
        <taxon>Micromonosporaceae</taxon>
        <taxon>Dactylosporangium</taxon>
    </lineage>
</organism>
<accession>A0A919UHP1</accession>
<feature type="region of interest" description="Disordered" evidence="1">
    <location>
        <begin position="52"/>
        <end position="84"/>
    </location>
</feature>
<reference evidence="2" key="1">
    <citation type="submission" date="2021-01" db="EMBL/GenBank/DDBJ databases">
        <title>Whole genome shotgun sequence of Dactylosporangium siamense NBRC 106093.</title>
        <authorList>
            <person name="Komaki H."/>
            <person name="Tamura T."/>
        </authorList>
    </citation>
    <scope>NUCLEOTIDE SEQUENCE</scope>
    <source>
        <strain evidence="2">NBRC 106093</strain>
    </source>
</reference>
<dbReference type="CDD" id="cd20739">
    <property type="entry name" value="PoNe_DUF637"/>
    <property type="match status" value="1"/>
</dbReference>
<dbReference type="InterPro" id="IPR049762">
    <property type="entry name" value="PoNe_dom"/>
</dbReference>
<name>A0A919UHP1_9ACTN</name>
<keyword evidence="3" id="KW-1185">Reference proteome</keyword>
<dbReference type="Proteomes" id="UP000660611">
    <property type="component" value="Unassembled WGS sequence"/>
</dbReference>
<evidence type="ECO:0000313" key="3">
    <source>
        <dbReference type="Proteomes" id="UP000660611"/>
    </source>
</evidence>
<feature type="region of interest" description="Disordered" evidence="1">
    <location>
        <begin position="1"/>
        <end position="20"/>
    </location>
</feature>
<dbReference type="RefSeq" id="WP_203854194.1">
    <property type="nucleotide sequence ID" value="NZ_BAAAVW010000042.1"/>
</dbReference>